<dbReference type="GO" id="GO:0016020">
    <property type="term" value="C:membrane"/>
    <property type="evidence" value="ECO:0007669"/>
    <property type="project" value="InterPro"/>
</dbReference>
<evidence type="ECO:0000313" key="5">
    <source>
        <dbReference type="EMBL" id="VFS60801.1"/>
    </source>
</evidence>
<dbReference type="Pfam" id="PF01578">
    <property type="entry name" value="Cytochrom_C_asm"/>
    <property type="match status" value="1"/>
</dbReference>
<dbReference type="PANTHER" id="PTHR43653:SF1">
    <property type="entry name" value="CYTOCHROME C-TYPE BIOGENESIS PROTEIN CCMF"/>
    <property type="match status" value="1"/>
</dbReference>
<dbReference type="GO" id="GO:0015232">
    <property type="term" value="F:heme transmembrane transporter activity"/>
    <property type="evidence" value="ECO:0007669"/>
    <property type="project" value="InterPro"/>
</dbReference>
<keyword evidence="2" id="KW-0201">Cytochrome c-type biogenesis</keyword>
<accession>A0A485AK13</accession>
<dbReference type="InterPro" id="IPR002541">
    <property type="entry name" value="Cyt_c_assembly"/>
</dbReference>
<keyword evidence="3" id="KW-1133">Transmembrane helix</keyword>
<evidence type="ECO:0000256" key="3">
    <source>
        <dbReference type="SAM" id="Phobius"/>
    </source>
</evidence>
<dbReference type="InterPro" id="IPR003567">
    <property type="entry name" value="Cyt_c_biogenesis"/>
</dbReference>
<keyword evidence="3" id="KW-0812">Transmembrane</keyword>
<dbReference type="EMBL" id="CAADJE010000017">
    <property type="protein sequence ID" value="VFS60801.1"/>
    <property type="molecule type" value="Genomic_DNA"/>
</dbReference>
<dbReference type="AlphaFoldDB" id="A0A485AK13"/>
<evidence type="ECO:0000259" key="4">
    <source>
        <dbReference type="Pfam" id="PF01578"/>
    </source>
</evidence>
<feature type="transmembrane region" description="Helical" evidence="3">
    <location>
        <begin position="56"/>
        <end position="78"/>
    </location>
</feature>
<feature type="domain" description="Cytochrome c assembly protein" evidence="4">
    <location>
        <begin position="2"/>
        <end position="80"/>
    </location>
</feature>
<gene>
    <name evidence="5" type="primary">ccmF_3</name>
    <name evidence="5" type="ORF">NCTC12998_01411</name>
</gene>
<comment type="similarity">
    <text evidence="1">Belongs to the CcmF/CycK/Ccl1/NrfE/CcsA family.</text>
</comment>
<dbReference type="PRINTS" id="PR01410">
    <property type="entry name" value="CCBIOGENESIS"/>
</dbReference>
<keyword evidence="3" id="KW-0472">Membrane</keyword>
<organism evidence="5 6">
    <name type="scientific">Raoultella planticola</name>
    <name type="common">Klebsiella planticola</name>
    <dbReference type="NCBI Taxonomy" id="575"/>
    <lineage>
        <taxon>Bacteria</taxon>
        <taxon>Pseudomonadati</taxon>
        <taxon>Pseudomonadota</taxon>
        <taxon>Gammaproteobacteria</taxon>
        <taxon>Enterobacterales</taxon>
        <taxon>Enterobacteriaceae</taxon>
        <taxon>Klebsiella/Raoultella group</taxon>
        <taxon>Raoultella</taxon>
    </lineage>
</organism>
<protein>
    <submittedName>
        <fullName evidence="5">Cytochrome c-type biogenesis protein CcmF</fullName>
    </submittedName>
</protein>
<sequence>MFLTLGIVLGSAWAYYELGWGGWWFWDPVENASFMPWLVGTALLHSLAVTEKRGSFRAWTVLLAIAAFSLCLLGTFLVRSGVLGGRSIRSPRIRRAGCLFWRCWWWLSADRCCCMP</sequence>
<dbReference type="Proteomes" id="UP000345637">
    <property type="component" value="Unassembled WGS sequence"/>
</dbReference>
<evidence type="ECO:0000256" key="1">
    <source>
        <dbReference type="ARBA" id="ARBA00009186"/>
    </source>
</evidence>
<dbReference type="GO" id="GO:0020037">
    <property type="term" value="F:heme binding"/>
    <property type="evidence" value="ECO:0007669"/>
    <property type="project" value="InterPro"/>
</dbReference>
<name>A0A485AK13_RAOPL</name>
<proteinExistence type="inferred from homology"/>
<evidence type="ECO:0000313" key="6">
    <source>
        <dbReference type="Proteomes" id="UP000345637"/>
    </source>
</evidence>
<dbReference type="GO" id="GO:0017004">
    <property type="term" value="P:cytochrome complex assembly"/>
    <property type="evidence" value="ECO:0007669"/>
    <property type="project" value="UniProtKB-KW"/>
</dbReference>
<evidence type="ECO:0000256" key="2">
    <source>
        <dbReference type="ARBA" id="ARBA00022748"/>
    </source>
</evidence>
<reference evidence="5 6" key="1">
    <citation type="submission" date="2019-03" db="EMBL/GenBank/DDBJ databases">
        <authorList>
            <consortium name="Pathogen Informatics"/>
        </authorList>
    </citation>
    <scope>NUCLEOTIDE SEQUENCE [LARGE SCALE GENOMIC DNA]</scope>
    <source>
        <strain evidence="5 6">NCTC12998</strain>
    </source>
</reference>
<dbReference type="PANTHER" id="PTHR43653">
    <property type="entry name" value="CYTOCHROME C ASSEMBLY PROTEIN-RELATED"/>
    <property type="match status" value="1"/>
</dbReference>